<name>A0ABS2EC43_9FIRM</name>
<dbReference type="Proteomes" id="UP000716906">
    <property type="component" value="Unassembled WGS sequence"/>
</dbReference>
<dbReference type="PROSITE" id="PS51186">
    <property type="entry name" value="GNAT"/>
    <property type="match status" value="1"/>
</dbReference>
<protein>
    <submittedName>
        <fullName evidence="4">GNAT family N-acetyltransferase</fullName>
    </submittedName>
</protein>
<organism evidence="4 5">
    <name type="scientific">Faecalicatena fissicatena</name>
    <dbReference type="NCBI Taxonomy" id="290055"/>
    <lineage>
        <taxon>Bacteria</taxon>
        <taxon>Bacillati</taxon>
        <taxon>Bacillota</taxon>
        <taxon>Clostridia</taxon>
        <taxon>Lachnospirales</taxon>
        <taxon>Lachnospiraceae</taxon>
        <taxon>Faecalicatena</taxon>
    </lineage>
</organism>
<keyword evidence="2" id="KW-0012">Acyltransferase</keyword>
<reference evidence="4 5" key="1">
    <citation type="journal article" date="2021" name="Sci. Rep.">
        <title>The distribution of antibiotic resistance genes in chicken gut microbiota commensals.</title>
        <authorList>
            <person name="Juricova H."/>
            <person name="Matiasovicova J."/>
            <person name="Kubasova T."/>
            <person name="Cejkova D."/>
            <person name="Rychlik I."/>
        </authorList>
    </citation>
    <scope>NUCLEOTIDE SEQUENCE [LARGE SCALE GENOMIC DNA]</scope>
    <source>
        <strain evidence="4 5">An773</strain>
    </source>
</reference>
<sequence length="178" mass="19568">MTTFRHSTPEDIEEIMEIIERARAFLRSQGLDQWQKGYPDQQIFLSDTATGLGYVLEEEGRIAAVCALTFTEDPSYGNIYGGQWLTENKGGAAPAYAAIHRMAVNAALRGEGYAGRLFEEAAALARERGMESIRIDTHAGNLPMQRALEKSGFSRCGTIYLKGGAEDGDARIAFEKIL</sequence>
<dbReference type="InterPro" id="IPR000182">
    <property type="entry name" value="GNAT_dom"/>
</dbReference>
<evidence type="ECO:0000256" key="2">
    <source>
        <dbReference type="ARBA" id="ARBA00023315"/>
    </source>
</evidence>
<feature type="domain" description="N-acetyltransferase" evidence="3">
    <location>
        <begin position="2"/>
        <end position="178"/>
    </location>
</feature>
<dbReference type="InterPro" id="IPR016181">
    <property type="entry name" value="Acyl_CoA_acyltransferase"/>
</dbReference>
<dbReference type="Gene3D" id="3.40.630.30">
    <property type="match status" value="1"/>
</dbReference>
<dbReference type="SUPFAM" id="SSF55729">
    <property type="entry name" value="Acyl-CoA N-acyltransferases (Nat)"/>
    <property type="match status" value="1"/>
</dbReference>
<dbReference type="InterPro" id="IPR050832">
    <property type="entry name" value="Bact_Acetyltransf"/>
</dbReference>
<dbReference type="PANTHER" id="PTHR43877:SF2">
    <property type="entry name" value="AMINOALKYLPHOSPHONATE N-ACETYLTRANSFERASE-RELATED"/>
    <property type="match status" value="1"/>
</dbReference>
<evidence type="ECO:0000259" key="3">
    <source>
        <dbReference type="PROSITE" id="PS51186"/>
    </source>
</evidence>
<evidence type="ECO:0000313" key="4">
    <source>
        <dbReference type="EMBL" id="MBM6739198.1"/>
    </source>
</evidence>
<comment type="caution">
    <text evidence="4">The sequence shown here is derived from an EMBL/GenBank/DDBJ whole genome shotgun (WGS) entry which is preliminary data.</text>
</comment>
<proteinExistence type="predicted"/>
<dbReference type="RefSeq" id="WP_205148850.1">
    <property type="nucleotide sequence ID" value="NZ_JACLYY010000017.1"/>
</dbReference>
<dbReference type="PANTHER" id="PTHR43877">
    <property type="entry name" value="AMINOALKYLPHOSPHONATE N-ACETYLTRANSFERASE-RELATED-RELATED"/>
    <property type="match status" value="1"/>
</dbReference>
<dbReference type="Pfam" id="PF00583">
    <property type="entry name" value="Acetyltransf_1"/>
    <property type="match status" value="1"/>
</dbReference>
<dbReference type="CDD" id="cd04301">
    <property type="entry name" value="NAT_SF"/>
    <property type="match status" value="1"/>
</dbReference>
<evidence type="ECO:0000256" key="1">
    <source>
        <dbReference type="ARBA" id="ARBA00022679"/>
    </source>
</evidence>
<dbReference type="EMBL" id="JACLYY010000017">
    <property type="protein sequence ID" value="MBM6739198.1"/>
    <property type="molecule type" value="Genomic_DNA"/>
</dbReference>
<gene>
    <name evidence="4" type="ORF">H7U36_14000</name>
</gene>
<keyword evidence="1" id="KW-0808">Transferase</keyword>
<accession>A0ABS2EC43</accession>
<evidence type="ECO:0000313" key="5">
    <source>
        <dbReference type="Proteomes" id="UP000716906"/>
    </source>
</evidence>
<keyword evidence="5" id="KW-1185">Reference proteome</keyword>